<dbReference type="RefSeq" id="XP_016491080.1">
    <property type="nucleotide sequence ID" value="XM_016635594.2"/>
</dbReference>
<dbReference type="PANTHER" id="PTHR15140">
    <property type="entry name" value="TUBULIN-SPECIFIC CHAPERONE E"/>
    <property type="match status" value="1"/>
</dbReference>
<dbReference type="SUPFAM" id="SSF52058">
    <property type="entry name" value="L domain-like"/>
    <property type="match status" value="1"/>
</dbReference>
<dbReference type="AlphaFoldDB" id="A0A1S4BQC3"/>
<dbReference type="PANTHER" id="PTHR15140:SF47">
    <property type="entry name" value="LATE BLIGHT RESISTANCE PROTEIN HOMOLOG R1A-3 ISOFORM X1"/>
    <property type="match status" value="1"/>
</dbReference>
<protein>
    <submittedName>
        <fullName evidence="2">Late blight resistance protein homolog R1A-3</fullName>
    </submittedName>
</protein>
<dbReference type="PaxDb" id="4097-A0A1S4BQC3"/>
<dbReference type="RefSeq" id="XP_016491080.1">
    <property type="nucleotide sequence ID" value="XM_016635594.1"/>
</dbReference>
<dbReference type="OMA" id="IIHANYI"/>
<dbReference type="InterPro" id="IPR032675">
    <property type="entry name" value="LRR_dom_sf"/>
</dbReference>
<reference evidence="2" key="2">
    <citation type="submission" date="2025-08" db="UniProtKB">
        <authorList>
            <consortium name="RefSeq"/>
        </authorList>
    </citation>
    <scope>IDENTIFICATION</scope>
    <source>
        <tissue evidence="2">Leaf</tissue>
    </source>
</reference>
<reference evidence="1" key="1">
    <citation type="journal article" date="2014" name="Nat. Commun.">
        <title>The tobacco genome sequence and its comparison with those of tomato and potato.</title>
        <authorList>
            <person name="Sierro N."/>
            <person name="Battey J.N."/>
            <person name="Ouadi S."/>
            <person name="Bakaher N."/>
            <person name="Bovet L."/>
            <person name="Willig A."/>
            <person name="Goepfert S."/>
            <person name="Peitsch M.C."/>
            <person name="Ivanov N.V."/>
        </authorList>
    </citation>
    <scope>NUCLEOTIDE SEQUENCE [LARGE SCALE GENOMIC DNA]</scope>
</reference>
<dbReference type="GeneID" id="107810771"/>
<accession>A0A1S4BQC3</accession>
<dbReference type="OrthoDB" id="1302018at2759"/>
<evidence type="ECO:0000313" key="1">
    <source>
        <dbReference type="Proteomes" id="UP000790787"/>
    </source>
</evidence>
<evidence type="ECO:0000313" key="2">
    <source>
        <dbReference type="RefSeq" id="XP_016491080.1"/>
    </source>
</evidence>
<dbReference type="Gene3D" id="3.80.10.10">
    <property type="entry name" value="Ribonuclease Inhibitor"/>
    <property type="match status" value="1"/>
</dbReference>
<organism evidence="1 2">
    <name type="scientific">Nicotiana tabacum</name>
    <name type="common">Common tobacco</name>
    <dbReference type="NCBI Taxonomy" id="4097"/>
    <lineage>
        <taxon>Eukaryota</taxon>
        <taxon>Viridiplantae</taxon>
        <taxon>Streptophyta</taxon>
        <taxon>Embryophyta</taxon>
        <taxon>Tracheophyta</taxon>
        <taxon>Spermatophyta</taxon>
        <taxon>Magnoliopsida</taxon>
        <taxon>eudicotyledons</taxon>
        <taxon>Gunneridae</taxon>
        <taxon>Pentapetalae</taxon>
        <taxon>asterids</taxon>
        <taxon>lamiids</taxon>
        <taxon>Solanales</taxon>
        <taxon>Solanaceae</taxon>
        <taxon>Nicotianoideae</taxon>
        <taxon>Nicotianeae</taxon>
        <taxon>Nicotiana</taxon>
    </lineage>
</organism>
<gene>
    <name evidence="2" type="primary">LOC107810771</name>
</gene>
<sequence length="270" mass="30732">MWESEILTFQQFASQLSLPLVIWNQPNLRHLCPGGMYMPVPPKSQNLLCLENLETLDSISVAASNWKENFTAIPKVKKLAVCLPPWRSVMSNLIDSLIRLVDLEKLRIHLDISPYENFSLRLPTLLSDVYPTFLKSSTLVGTCLLWEDMTTLGQLPNVEVLRLKCFAFQGRNWNLNEGGFKKLKLLQINETNLVHWEASSESLPRLEFLILKYCYKLEDIPTEIGDIPTLKLTELHNCSQAAAPSSEEIGEEQQSLGNEVLVVRAYNTEE</sequence>
<name>A0A1S4BQC3_TOBAC</name>
<dbReference type="Proteomes" id="UP000790787">
    <property type="component" value="Chromosome 16"/>
</dbReference>
<dbReference type="KEGG" id="nta:107810771"/>
<proteinExistence type="predicted"/>
<keyword evidence="1" id="KW-1185">Reference proteome</keyword>